<keyword evidence="1" id="KW-0812">Transmembrane</keyword>
<sequence length="70" mass="7796">MSPSAIILNVCAATFLALFIIFTSYLIARFIRMRQQQTIEESGKQIAFYKASAEVPAQAKTSKLRLAEAK</sequence>
<evidence type="ECO:0000313" key="2">
    <source>
        <dbReference type="EMBL" id="EMR00746.1"/>
    </source>
</evidence>
<comment type="caution">
    <text evidence="2">The sequence shown here is derived from an EMBL/GenBank/DDBJ whole genome shotgun (WGS) entry which is preliminary data.</text>
</comment>
<dbReference type="AlphaFoldDB" id="M7N0K9"/>
<keyword evidence="3" id="KW-1185">Reference proteome</keyword>
<gene>
    <name evidence="2" type="ORF">ADICEAN_04132</name>
</gene>
<evidence type="ECO:0000256" key="1">
    <source>
        <dbReference type="SAM" id="Phobius"/>
    </source>
</evidence>
<proteinExistence type="predicted"/>
<accession>M7N0K9</accession>
<dbReference type="RefSeq" id="WP_009197507.1">
    <property type="nucleotide sequence ID" value="NZ_AODQ01000195.1"/>
</dbReference>
<evidence type="ECO:0000313" key="3">
    <source>
        <dbReference type="Proteomes" id="UP000011910"/>
    </source>
</evidence>
<reference evidence="2 3" key="1">
    <citation type="journal article" date="2013" name="Genome Announc.">
        <title>Draft Genome Sequence of Cesiribacter andamanensis Strain AMV16T, Isolated from a Soil Sample from a Mud Volcano in the Andaman Islands, India.</title>
        <authorList>
            <person name="Shivaji S."/>
            <person name="Ara S."/>
            <person name="Begum Z."/>
            <person name="Srinivas T.N."/>
            <person name="Singh A."/>
            <person name="Kumar Pinnaka A."/>
        </authorList>
    </citation>
    <scope>NUCLEOTIDE SEQUENCE [LARGE SCALE GENOMIC DNA]</scope>
    <source>
        <strain evidence="2 3">AMV16</strain>
    </source>
</reference>
<protein>
    <submittedName>
        <fullName evidence="2">Uncharacterized protein</fullName>
    </submittedName>
</protein>
<keyword evidence="1" id="KW-1133">Transmembrane helix</keyword>
<dbReference type="EMBL" id="AODQ01000195">
    <property type="protein sequence ID" value="EMR00746.1"/>
    <property type="molecule type" value="Genomic_DNA"/>
</dbReference>
<keyword evidence="1" id="KW-0472">Membrane</keyword>
<dbReference type="Proteomes" id="UP000011910">
    <property type="component" value="Unassembled WGS sequence"/>
</dbReference>
<organism evidence="2 3">
    <name type="scientific">Cesiribacter andamanensis AMV16</name>
    <dbReference type="NCBI Taxonomy" id="1279009"/>
    <lineage>
        <taxon>Bacteria</taxon>
        <taxon>Pseudomonadati</taxon>
        <taxon>Bacteroidota</taxon>
        <taxon>Cytophagia</taxon>
        <taxon>Cytophagales</taxon>
        <taxon>Cesiribacteraceae</taxon>
        <taxon>Cesiribacter</taxon>
    </lineage>
</organism>
<feature type="transmembrane region" description="Helical" evidence="1">
    <location>
        <begin position="6"/>
        <end position="28"/>
    </location>
</feature>
<name>M7N0K9_9BACT</name>